<reference evidence="2" key="1">
    <citation type="submission" date="2020-06" db="EMBL/GenBank/DDBJ databases">
        <title>Characterization of fructooligosaccharide metabolism and fructooligosaccharide-degrading enzymes in human commensal butyrate producers.</title>
        <authorList>
            <person name="Tanno H."/>
            <person name="Fujii T."/>
            <person name="Hirano K."/>
            <person name="Maeno S."/>
            <person name="Tonozuka T."/>
            <person name="Sakamoto M."/>
            <person name="Ohkuma M."/>
            <person name="Tochio T."/>
            <person name="Endo A."/>
        </authorList>
    </citation>
    <scope>NUCLEOTIDE SEQUENCE</scope>
    <source>
        <strain evidence="2">JCM 17466</strain>
    </source>
</reference>
<feature type="transmembrane region" description="Helical" evidence="1">
    <location>
        <begin position="123"/>
        <end position="141"/>
    </location>
</feature>
<dbReference type="Proteomes" id="UP000613208">
    <property type="component" value="Unassembled WGS sequence"/>
</dbReference>
<evidence type="ECO:0000313" key="2">
    <source>
        <dbReference type="EMBL" id="GFO86607.1"/>
    </source>
</evidence>
<keyword evidence="1" id="KW-1133">Transmembrane helix</keyword>
<organism evidence="2 3">
    <name type="scientific">Anaerostipes butyraticus</name>
    <dbReference type="NCBI Taxonomy" id="645466"/>
    <lineage>
        <taxon>Bacteria</taxon>
        <taxon>Bacillati</taxon>
        <taxon>Bacillota</taxon>
        <taxon>Clostridia</taxon>
        <taxon>Lachnospirales</taxon>
        <taxon>Lachnospiraceae</taxon>
        <taxon>Anaerostipes</taxon>
    </lineage>
</organism>
<dbReference type="NCBIfam" id="TIGR01906">
    <property type="entry name" value="integ_TIGR01906"/>
    <property type="match status" value="1"/>
</dbReference>
<protein>
    <submittedName>
        <fullName evidence="2">Membrane protein</fullName>
    </submittedName>
</protein>
<dbReference type="InterPro" id="IPR010178">
    <property type="entry name" value="Lit"/>
</dbReference>
<feature type="transmembrane region" description="Helical" evidence="1">
    <location>
        <begin position="91"/>
        <end position="111"/>
    </location>
</feature>
<feature type="transmembrane region" description="Helical" evidence="1">
    <location>
        <begin position="175"/>
        <end position="199"/>
    </location>
</feature>
<comment type="caution">
    <text evidence="2">The sequence shown here is derived from an EMBL/GenBank/DDBJ whole genome shotgun (WGS) entry which is preliminary data.</text>
</comment>
<proteinExistence type="predicted"/>
<keyword evidence="1" id="KW-0812">Transmembrane</keyword>
<name>A0A916Q948_9FIRM</name>
<dbReference type="RefSeq" id="WP_201312258.1">
    <property type="nucleotide sequence ID" value="NZ_BLYI01000070.1"/>
</dbReference>
<dbReference type="Pfam" id="PF07314">
    <property type="entry name" value="Lit"/>
    <property type="match status" value="1"/>
</dbReference>
<dbReference type="AlphaFoldDB" id="A0A916Q948"/>
<sequence length="213" mass="24618">MKRFLLPILITLFLISASAVFTLNFRALYYHDISSLNIEEISGYSEHVIRENYNALIDYNSIFHRDPLDLSLPMSREGRIHFQDVKRIFDVLQIICLITLTASLILGIRSWKQGCRKFLRNSAILSVLLPAAAGILIASNWENAFILFHEIMFSNDYWIFDERTDPVIQILPDEFFLHCALMIIALILAASLCMGLIYLRQKHQKNDSSRLHS</sequence>
<keyword evidence="1" id="KW-0472">Membrane</keyword>
<gene>
    <name evidence="2" type="ORF">ANBU17_29540</name>
</gene>
<accession>A0A916Q948</accession>
<dbReference type="EMBL" id="BLYI01000070">
    <property type="protein sequence ID" value="GFO86607.1"/>
    <property type="molecule type" value="Genomic_DNA"/>
</dbReference>
<keyword evidence="3" id="KW-1185">Reference proteome</keyword>
<evidence type="ECO:0000256" key="1">
    <source>
        <dbReference type="SAM" id="Phobius"/>
    </source>
</evidence>
<evidence type="ECO:0000313" key="3">
    <source>
        <dbReference type="Proteomes" id="UP000613208"/>
    </source>
</evidence>